<accession>A0ABV6IZN3</accession>
<reference evidence="3 4" key="1">
    <citation type="submission" date="2024-09" db="EMBL/GenBank/DDBJ databases">
        <authorList>
            <person name="Sun Q."/>
            <person name="Mori K."/>
        </authorList>
    </citation>
    <scope>NUCLEOTIDE SEQUENCE [LARGE SCALE GENOMIC DNA]</scope>
    <source>
        <strain evidence="3 4">CCM 7468</strain>
    </source>
</reference>
<feature type="chain" id="PRO_5046988011" evidence="2">
    <location>
        <begin position="24"/>
        <end position="149"/>
    </location>
</feature>
<gene>
    <name evidence="3" type="ORF">ACFFIC_26575</name>
</gene>
<keyword evidence="4" id="KW-1185">Reference proteome</keyword>
<evidence type="ECO:0000256" key="2">
    <source>
        <dbReference type="SAM" id="SignalP"/>
    </source>
</evidence>
<evidence type="ECO:0000313" key="4">
    <source>
        <dbReference type="Proteomes" id="UP001589789"/>
    </source>
</evidence>
<dbReference type="Proteomes" id="UP001589789">
    <property type="component" value="Unassembled WGS sequence"/>
</dbReference>
<dbReference type="RefSeq" id="WP_377056125.1">
    <property type="nucleotide sequence ID" value="NZ_JBHLVZ010000091.1"/>
</dbReference>
<evidence type="ECO:0000256" key="1">
    <source>
        <dbReference type="SAM" id="MobiDB-lite"/>
    </source>
</evidence>
<sequence length="149" mass="15524">MGRLFPMLAIVLAMLAALVPAGARGAALPPADGSAFTKEWMRPQGQAAPPARPPAGTQGPRAQAPRIQEPGAQNPDARAPRGEGTPAPASCPQPLRNGCEAQQASCRLACPPMWSTNPGAPAFTPTDRAGCTQQCFSRYLSCLNLYGCR</sequence>
<keyword evidence="2" id="KW-0732">Signal</keyword>
<feature type="region of interest" description="Disordered" evidence="1">
    <location>
        <begin position="34"/>
        <end position="94"/>
    </location>
</feature>
<feature type="compositionally biased region" description="Low complexity" evidence="1">
    <location>
        <begin position="42"/>
        <end position="62"/>
    </location>
</feature>
<feature type="signal peptide" evidence="2">
    <location>
        <begin position="1"/>
        <end position="23"/>
    </location>
</feature>
<dbReference type="EMBL" id="JBHLVZ010000091">
    <property type="protein sequence ID" value="MFC0389086.1"/>
    <property type="molecule type" value="Genomic_DNA"/>
</dbReference>
<organism evidence="3 4">
    <name type="scientific">Muricoccus vinaceus</name>
    <dbReference type="NCBI Taxonomy" id="424704"/>
    <lineage>
        <taxon>Bacteria</taxon>
        <taxon>Pseudomonadati</taxon>
        <taxon>Pseudomonadota</taxon>
        <taxon>Alphaproteobacteria</taxon>
        <taxon>Acetobacterales</taxon>
        <taxon>Roseomonadaceae</taxon>
        <taxon>Muricoccus</taxon>
    </lineage>
</organism>
<protein>
    <submittedName>
        <fullName evidence="3">Uncharacterized protein</fullName>
    </submittedName>
</protein>
<name>A0ABV6IZN3_9PROT</name>
<proteinExistence type="predicted"/>
<comment type="caution">
    <text evidence="3">The sequence shown here is derived from an EMBL/GenBank/DDBJ whole genome shotgun (WGS) entry which is preliminary data.</text>
</comment>
<evidence type="ECO:0000313" key="3">
    <source>
        <dbReference type="EMBL" id="MFC0389086.1"/>
    </source>
</evidence>